<gene>
    <name evidence="14" type="ORF">A3770_01p04850</name>
</gene>
<keyword evidence="15" id="KW-1185">Reference proteome</keyword>
<evidence type="ECO:0000256" key="9">
    <source>
        <dbReference type="ARBA" id="ARBA00023136"/>
    </source>
</evidence>
<reference evidence="14 15" key="1">
    <citation type="submission" date="2018-07" db="EMBL/GenBank/DDBJ databases">
        <title>The complete nuclear genome of the prasinophyte Chloropicon primus (CCMP1205).</title>
        <authorList>
            <person name="Pombert J.-F."/>
            <person name="Otis C."/>
            <person name="Turmel M."/>
            <person name="Lemieux C."/>
        </authorList>
    </citation>
    <scope>NUCLEOTIDE SEQUENCE [LARGE SCALE GENOMIC DNA]</scope>
    <source>
        <strain evidence="14 15">CCMP1205</strain>
    </source>
</reference>
<feature type="region of interest" description="Disordered" evidence="12">
    <location>
        <begin position="213"/>
        <end position="244"/>
    </location>
</feature>
<dbReference type="Pfam" id="PF00777">
    <property type="entry name" value="Glyco_transf_29"/>
    <property type="match status" value="1"/>
</dbReference>
<dbReference type="OrthoDB" id="10264956at2759"/>
<dbReference type="Gene3D" id="3.90.1480.20">
    <property type="entry name" value="Glycosyl transferase family 29"/>
    <property type="match status" value="1"/>
</dbReference>
<feature type="compositionally biased region" description="Basic residues" evidence="12">
    <location>
        <begin position="114"/>
        <end position="125"/>
    </location>
</feature>
<keyword evidence="8" id="KW-0333">Golgi apparatus</keyword>
<evidence type="ECO:0000256" key="7">
    <source>
        <dbReference type="ARBA" id="ARBA00022989"/>
    </source>
</evidence>
<evidence type="ECO:0000313" key="15">
    <source>
        <dbReference type="Proteomes" id="UP000316726"/>
    </source>
</evidence>
<accession>A0A5B8MC10</accession>
<feature type="region of interest" description="Disordered" evidence="12">
    <location>
        <begin position="97"/>
        <end position="176"/>
    </location>
</feature>
<feature type="transmembrane region" description="Helical" evidence="13">
    <location>
        <begin position="12"/>
        <end position="31"/>
    </location>
</feature>
<dbReference type="PANTHER" id="PTHR11987:SF36">
    <property type="entry name" value="SIA-ALPHA-2,3-GAL-BETA-1,4-GLCNAC-R:ALPHA 2,8-SIALYLTRANSFERASE"/>
    <property type="match status" value="1"/>
</dbReference>
<feature type="disulfide bond" evidence="11">
    <location>
        <begin position="250"/>
        <end position="396"/>
    </location>
</feature>
<evidence type="ECO:0000256" key="5">
    <source>
        <dbReference type="ARBA" id="ARBA00022692"/>
    </source>
</evidence>
<keyword evidence="7 13" id="KW-1133">Transmembrane helix</keyword>
<dbReference type="AlphaFoldDB" id="A0A5B8MC10"/>
<evidence type="ECO:0000256" key="2">
    <source>
        <dbReference type="ARBA" id="ARBA00006003"/>
    </source>
</evidence>
<dbReference type="GO" id="GO:0008373">
    <property type="term" value="F:sialyltransferase activity"/>
    <property type="evidence" value="ECO:0007669"/>
    <property type="project" value="InterPro"/>
</dbReference>
<dbReference type="InterPro" id="IPR038578">
    <property type="entry name" value="GT29-like_sf"/>
</dbReference>
<keyword evidence="5 13" id="KW-0812">Transmembrane</keyword>
<feature type="compositionally biased region" description="Low complexity" evidence="12">
    <location>
        <begin position="151"/>
        <end position="160"/>
    </location>
</feature>
<keyword evidence="10" id="KW-0325">Glycoprotein</keyword>
<dbReference type="EMBL" id="CP031034">
    <property type="protein sequence ID" value="QDZ17967.1"/>
    <property type="molecule type" value="Genomic_DNA"/>
</dbReference>
<evidence type="ECO:0000256" key="10">
    <source>
        <dbReference type="ARBA" id="ARBA00023180"/>
    </source>
</evidence>
<proteinExistence type="inferred from homology"/>
<dbReference type="Proteomes" id="UP000316726">
    <property type="component" value="Chromosome 1"/>
</dbReference>
<evidence type="ECO:0000256" key="1">
    <source>
        <dbReference type="ARBA" id="ARBA00004323"/>
    </source>
</evidence>
<evidence type="ECO:0000313" key="14">
    <source>
        <dbReference type="EMBL" id="QDZ17967.1"/>
    </source>
</evidence>
<keyword evidence="9 13" id="KW-0472">Membrane</keyword>
<dbReference type="InterPro" id="IPR001675">
    <property type="entry name" value="Glyco_trans_29"/>
</dbReference>
<evidence type="ECO:0000256" key="11">
    <source>
        <dbReference type="PIRSR" id="PIRSR005557-2"/>
    </source>
</evidence>
<comment type="subcellular location">
    <subcellularLocation>
        <location evidence="1">Golgi apparatus membrane</location>
        <topology evidence="1">Single-pass type II membrane protein</topology>
    </subcellularLocation>
</comment>
<keyword evidence="6" id="KW-0735">Signal-anchor</keyword>
<dbReference type="CDD" id="cd19952">
    <property type="entry name" value="GT29"/>
    <property type="match status" value="1"/>
</dbReference>
<protein>
    <submittedName>
        <fullName evidence="14">Sialyltransferase</fullName>
    </submittedName>
</protein>
<dbReference type="PANTHER" id="PTHR11987">
    <property type="entry name" value="ALPHA-2,8-SIALYLTRANSFERASE"/>
    <property type="match status" value="1"/>
</dbReference>
<feature type="compositionally biased region" description="Basic and acidic residues" evidence="12">
    <location>
        <begin position="228"/>
        <end position="243"/>
    </location>
</feature>
<organism evidence="14 15">
    <name type="scientific">Chloropicon primus</name>
    <dbReference type="NCBI Taxonomy" id="1764295"/>
    <lineage>
        <taxon>Eukaryota</taxon>
        <taxon>Viridiplantae</taxon>
        <taxon>Chlorophyta</taxon>
        <taxon>Chloropicophyceae</taxon>
        <taxon>Chloropicales</taxon>
        <taxon>Chloropicaceae</taxon>
        <taxon>Chloropicon</taxon>
    </lineage>
</organism>
<evidence type="ECO:0000256" key="12">
    <source>
        <dbReference type="SAM" id="MobiDB-lite"/>
    </source>
</evidence>
<evidence type="ECO:0000256" key="13">
    <source>
        <dbReference type="SAM" id="Phobius"/>
    </source>
</evidence>
<keyword evidence="3 14" id="KW-0328">Glycosyltransferase</keyword>
<dbReference type="InterPro" id="IPR050943">
    <property type="entry name" value="Glycosyltr_29_Sialyltrsf"/>
</dbReference>
<comment type="similarity">
    <text evidence="2">Belongs to the glycosyltransferase 29 family.</text>
</comment>
<dbReference type="GO" id="GO:0000139">
    <property type="term" value="C:Golgi membrane"/>
    <property type="evidence" value="ECO:0007669"/>
    <property type="project" value="UniProtKB-SubCell"/>
</dbReference>
<evidence type="ECO:0000256" key="3">
    <source>
        <dbReference type="ARBA" id="ARBA00022676"/>
    </source>
</evidence>
<feature type="compositionally biased region" description="Gly residues" evidence="12">
    <location>
        <begin position="134"/>
        <end position="150"/>
    </location>
</feature>
<evidence type="ECO:0000256" key="6">
    <source>
        <dbReference type="ARBA" id="ARBA00022968"/>
    </source>
</evidence>
<name>A0A5B8MC10_9CHLO</name>
<keyword evidence="4 14" id="KW-0808">Transferase</keyword>
<sequence length="459" mass="51275">MEKRGGRRKVSGRVLFFCVLLGCLFCGVFLYQQVQVREVFNEEVEWLSHGFVEKELLEEDPGAWVEGEEPRDELKESLQAIAAENFLHDGIREVKRPMAVVTNAPKPPPQPRPRNPRRRRGRRGPPRQASLAGGEEGVPGVGGQGSGGSDAGATTPSQGEGQQGEGSAVVAADEKEEELPFTGAEIDSIFNNLTYLMDEEVIHKLFASQTTIGETHSGSSKKGPHKVRLTESQKELVPEDGKPSTRYKTCALVGNARSLLKKSHGEEIDEHDAVMRLNQATTVGFEKHVGKKTTFRLINSKWASAYTTSSKLQLEQNATLVVSRTDWRAFLRIAGKLKNKRRDISSMLLSREAVNCAGEVLRELKRRMEGIRGKPYPGKGSPSSGWVGTYFLLQMCDRLDIYGVGTTAFKEKVPNWHYFENHRFRSSREFGSDPHHSFALEHEALLLLDSKKIVFHHRD</sequence>
<evidence type="ECO:0000256" key="4">
    <source>
        <dbReference type="ARBA" id="ARBA00022679"/>
    </source>
</evidence>
<evidence type="ECO:0000256" key="8">
    <source>
        <dbReference type="ARBA" id="ARBA00023034"/>
    </source>
</evidence>